<name>A0A238IZ42_9RHOB</name>
<dbReference type="InterPro" id="IPR056798">
    <property type="entry name" value="ADH_Fe_C"/>
</dbReference>
<proteinExistence type="predicted"/>
<dbReference type="PANTHER" id="PTHR11496">
    <property type="entry name" value="ALCOHOL DEHYDROGENASE"/>
    <property type="match status" value="1"/>
</dbReference>
<dbReference type="AlphaFoldDB" id="A0A238IZ42"/>
<dbReference type="RefSeq" id="WP_217897937.1">
    <property type="nucleotide sequence ID" value="NZ_FXXQ01000005.1"/>
</dbReference>
<feature type="domain" description="Fe-containing alcohol dehydrogenase-like C-terminal" evidence="1">
    <location>
        <begin position="1"/>
        <end position="132"/>
    </location>
</feature>
<dbReference type="Proteomes" id="UP000201838">
    <property type="component" value="Unassembled WGS sequence"/>
</dbReference>
<dbReference type="GO" id="GO:0004022">
    <property type="term" value="F:alcohol dehydrogenase (NAD+) activity"/>
    <property type="evidence" value="ECO:0007669"/>
    <property type="project" value="TreeGrafter"/>
</dbReference>
<evidence type="ECO:0000313" key="2">
    <source>
        <dbReference type="EMBL" id="SMX23758.1"/>
    </source>
</evidence>
<dbReference type="SUPFAM" id="SSF56796">
    <property type="entry name" value="Dehydroquinate synthase-like"/>
    <property type="match status" value="1"/>
</dbReference>
<dbReference type="EMBL" id="FXXQ01000005">
    <property type="protein sequence ID" value="SMX23758.1"/>
    <property type="molecule type" value="Genomic_DNA"/>
</dbReference>
<evidence type="ECO:0000259" key="1">
    <source>
        <dbReference type="Pfam" id="PF25137"/>
    </source>
</evidence>
<gene>
    <name evidence="2" type="primary">fucO</name>
    <name evidence="2" type="ORF">BOA8489_01869</name>
</gene>
<keyword evidence="3" id="KW-1185">Reference proteome</keyword>
<reference evidence="3" key="1">
    <citation type="submission" date="2017-05" db="EMBL/GenBank/DDBJ databases">
        <authorList>
            <person name="Rodrigo-Torres L."/>
            <person name="Arahal R. D."/>
            <person name="Lucena T."/>
        </authorList>
    </citation>
    <scope>NUCLEOTIDE SEQUENCE [LARGE SCALE GENOMIC DNA]</scope>
    <source>
        <strain evidence="3">CECT 8489</strain>
    </source>
</reference>
<dbReference type="Gene3D" id="1.20.1090.10">
    <property type="entry name" value="Dehydroquinate synthase-like - alpha domain"/>
    <property type="match status" value="1"/>
</dbReference>
<dbReference type="EC" id="1.1.1.77" evidence="2"/>
<evidence type="ECO:0000313" key="3">
    <source>
        <dbReference type="Proteomes" id="UP000201838"/>
    </source>
</evidence>
<dbReference type="InterPro" id="IPR039697">
    <property type="entry name" value="Alcohol_dehydrogenase_Fe"/>
</dbReference>
<dbReference type="PANTHER" id="PTHR11496:SF102">
    <property type="entry name" value="ALCOHOL DEHYDROGENASE 4"/>
    <property type="match status" value="1"/>
</dbReference>
<organism evidence="2 3">
    <name type="scientific">Boseongicola aestuarii</name>
    <dbReference type="NCBI Taxonomy" id="1470561"/>
    <lineage>
        <taxon>Bacteria</taxon>
        <taxon>Pseudomonadati</taxon>
        <taxon>Pseudomonadota</taxon>
        <taxon>Alphaproteobacteria</taxon>
        <taxon>Rhodobacterales</taxon>
        <taxon>Paracoccaceae</taxon>
        <taxon>Boseongicola</taxon>
    </lineage>
</organism>
<dbReference type="GO" id="GO:0008912">
    <property type="term" value="F:lactaldehyde reductase activity"/>
    <property type="evidence" value="ECO:0007669"/>
    <property type="project" value="UniProtKB-EC"/>
</dbReference>
<dbReference type="Pfam" id="PF25137">
    <property type="entry name" value="ADH_Fe_C"/>
    <property type="match status" value="1"/>
</dbReference>
<protein>
    <submittedName>
        <fullName evidence="2">Lactaldehyde reductase</fullName>
        <ecNumber evidence="2">1.1.1.77</ecNumber>
    </submittedName>
</protein>
<sequence>MMSAVAMGATAFQKGLGGVHALSHPFGAIYHTYHGTMNAVCMPAVLQFSRPAIDGAIGQAAAYLGVSEEFDGSCAFVDDLIASLQIPPSLLGLGIEVPDIERIVSGALEDPSTGGNPVEITAENTREILLKIFCV</sequence>
<keyword evidence="2" id="KW-0560">Oxidoreductase</keyword>
<accession>A0A238IZ42</accession>